<feature type="signal peptide" evidence="1">
    <location>
        <begin position="1"/>
        <end position="21"/>
    </location>
</feature>
<dbReference type="RefSeq" id="WP_172157444.1">
    <property type="nucleotide sequence ID" value="NZ_CP053564.1"/>
</dbReference>
<accession>A0A6M6JEE1</accession>
<dbReference type="GO" id="GO:0005615">
    <property type="term" value="C:extracellular space"/>
    <property type="evidence" value="ECO:0007669"/>
    <property type="project" value="TreeGrafter"/>
</dbReference>
<dbReference type="PROSITE" id="PS50213">
    <property type="entry name" value="FAS1"/>
    <property type="match status" value="1"/>
</dbReference>
<dbReference type="Gene3D" id="2.30.180.10">
    <property type="entry name" value="FAS1 domain"/>
    <property type="match status" value="1"/>
</dbReference>
<sequence>MRKIQRLAAVGAMAALTVALGACSSSETPSAQAPASSAPSAAATTEAAAASDGVTTIDDIFGPACNQVPTEGEGSAQGMIDDPVATAASNNPLLSTLVTAVGAVPGLADTLNAAPALTVFAPYNGAFEALPAGTVETLVANPDQLAPILQGHVSSTRYDAAGLVDAGSVDVLSGGTVTIGGTAEAPTFDGGNGTAATNLCGNVPTSNATVFVIDTILMPAS</sequence>
<organism evidence="3 4">
    <name type="scientific">Pseudonocardia broussonetiae</name>
    <dbReference type="NCBI Taxonomy" id="2736640"/>
    <lineage>
        <taxon>Bacteria</taxon>
        <taxon>Bacillati</taxon>
        <taxon>Actinomycetota</taxon>
        <taxon>Actinomycetes</taxon>
        <taxon>Pseudonocardiales</taxon>
        <taxon>Pseudonocardiaceae</taxon>
        <taxon>Pseudonocardia</taxon>
    </lineage>
</organism>
<name>A0A6M6JEE1_9PSEU</name>
<dbReference type="SMART" id="SM00554">
    <property type="entry name" value="FAS1"/>
    <property type="match status" value="1"/>
</dbReference>
<dbReference type="PROSITE" id="PS51257">
    <property type="entry name" value="PROKAR_LIPOPROTEIN"/>
    <property type="match status" value="1"/>
</dbReference>
<evidence type="ECO:0000313" key="4">
    <source>
        <dbReference type="Proteomes" id="UP000505377"/>
    </source>
</evidence>
<dbReference type="EMBL" id="CP053564">
    <property type="protein sequence ID" value="QJY46308.1"/>
    <property type="molecule type" value="Genomic_DNA"/>
</dbReference>
<reference evidence="3 4" key="1">
    <citation type="submission" date="2020-05" db="EMBL/GenBank/DDBJ databases">
        <authorList>
            <person name="Mo P."/>
        </authorList>
    </citation>
    <scope>NUCLEOTIDE SEQUENCE [LARGE SCALE GENOMIC DNA]</scope>
    <source>
        <strain evidence="3 4">Gen01</strain>
    </source>
</reference>
<proteinExistence type="predicted"/>
<keyword evidence="4" id="KW-1185">Reference proteome</keyword>
<dbReference type="GO" id="GO:0031012">
    <property type="term" value="C:extracellular matrix"/>
    <property type="evidence" value="ECO:0007669"/>
    <property type="project" value="TreeGrafter"/>
</dbReference>
<dbReference type="InterPro" id="IPR036378">
    <property type="entry name" value="FAS1_dom_sf"/>
</dbReference>
<evidence type="ECO:0000256" key="1">
    <source>
        <dbReference type="SAM" id="SignalP"/>
    </source>
</evidence>
<keyword evidence="1" id="KW-0732">Signal</keyword>
<dbReference type="SUPFAM" id="SSF82153">
    <property type="entry name" value="FAS1 domain"/>
    <property type="match status" value="1"/>
</dbReference>
<evidence type="ECO:0000313" key="3">
    <source>
        <dbReference type="EMBL" id="QJY46308.1"/>
    </source>
</evidence>
<dbReference type="GO" id="GO:0030198">
    <property type="term" value="P:extracellular matrix organization"/>
    <property type="evidence" value="ECO:0007669"/>
    <property type="project" value="TreeGrafter"/>
</dbReference>
<evidence type="ECO:0000259" key="2">
    <source>
        <dbReference type="PROSITE" id="PS50213"/>
    </source>
</evidence>
<feature type="domain" description="FAS1" evidence="2">
    <location>
        <begin position="81"/>
        <end position="217"/>
    </location>
</feature>
<dbReference type="PANTHER" id="PTHR10900:SF77">
    <property type="entry name" value="FI19380P1"/>
    <property type="match status" value="1"/>
</dbReference>
<dbReference type="GO" id="GO:0050839">
    <property type="term" value="F:cell adhesion molecule binding"/>
    <property type="evidence" value="ECO:0007669"/>
    <property type="project" value="TreeGrafter"/>
</dbReference>
<protein>
    <submittedName>
        <fullName evidence="3">Fasciclin domain-containing protein</fullName>
    </submittedName>
</protein>
<dbReference type="AlphaFoldDB" id="A0A6M6JEE1"/>
<feature type="chain" id="PRO_5039619228" evidence="1">
    <location>
        <begin position="22"/>
        <end position="221"/>
    </location>
</feature>
<dbReference type="Pfam" id="PF02469">
    <property type="entry name" value="Fasciclin"/>
    <property type="match status" value="1"/>
</dbReference>
<dbReference type="KEGG" id="pbro:HOP40_11245"/>
<dbReference type="InterPro" id="IPR000782">
    <property type="entry name" value="FAS1_domain"/>
</dbReference>
<dbReference type="Proteomes" id="UP000505377">
    <property type="component" value="Chromosome"/>
</dbReference>
<gene>
    <name evidence="3" type="ORF">HOP40_11245</name>
</gene>
<dbReference type="InterPro" id="IPR050904">
    <property type="entry name" value="Adhesion/Biosynth-related"/>
</dbReference>
<dbReference type="PANTHER" id="PTHR10900">
    <property type="entry name" value="PERIOSTIN-RELATED"/>
    <property type="match status" value="1"/>
</dbReference>
<dbReference type="GO" id="GO:0007155">
    <property type="term" value="P:cell adhesion"/>
    <property type="evidence" value="ECO:0007669"/>
    <property type="project" value="TreeGrafter"/>
</dbReference>